<accession>A0A2G2W643</accession>
<reference evidence="1 2" key="1">
    <citation type="journal article" date="2017" name="Genome Biol.">
        <title>New reference genome sequences of hot pepper reveal the massive evolution of plant disease-resistance genes by retroduplication.</title>
        <authorList>
            <person name="Kim S."/>
            <person name="Park J."/>
            <person name="Yeom S.I."/>
            <person name="Kim Y.M."/>
            <person name="Seo E."/>
            <person name="Kim K.T."/>
            <person name="Kim M.S."/>
            <person name="Lee J.M."/>
            <person name="Cheong K."/>
            <person name="Shin H.S."/>
            <person name="Kim S.B."/>
            <person name="Han K."/>
            <person name="Lee J."/>
            <person name="Park M."/>
            <person name="Lee H.A."/>
            <person name="Lee H.Y."/>
            <person name="Lee Y."/>
            <person name="Oh S."/>
            <person name="Lee J.H."/>
            <person name="Choi E."/>
            <person name="Choi E."/>
            <person name="Lee S.E."/>
            <person name="Jeon J."/>
            <person name="Kim H."/>
            <person name="Choi G."/>
            <person name="Song H."/>
            <person name="Lee J."/>
            <person name="Lee S.C."/>
            <person name="Kwon J.K."/>
            <person name="Lee H.Y."/>
            <person name="Koo N."/>
            <person name="Hong Y."/>
            <person name="Kim R.W."/>
            <person name="Kang W.H."/>
            <person name="Huh J.H."/>
            <person name="Kang B.C."/>
            <person name="Yang T.J."/>
            <person name="Lee Y.H."/>
            <person name="Bennetzen J.L."/>
            <person name="Choi D."/>
        </authorList>
    </citation>
    <scope>NUCLEOTIDE SEQUENCE [LARGE SCALE GENOMIC DNA]</scope>
    <source>
        <strain evidence="2">cv. PBC81</strain>
    </source>
</reference>
<gene>
    <name evidence="1" type="ORF">CQW23_19555</name>
</gene>
<comment type="caution">
    <text evidence="1">The sequence shown here is derived from an EMBL/GenBank/DDBJ whole genome shotgun (WGS) entry which is preliminary data.</text>
</comment>
<keyword evidence="2" id="KW-1185">Reference proteome</keyword>
<dbReference type="STRING" id="33114.A0A2G2W643"/>
<dbReference type="OrthoDB" id="10510101at2759"/>
<sequence>MIVVVIRRMKTLTLMEYQAERNDDDSDLLEEDNQTEVIFDEEASIAKIILQNFISPTSIGPTTAKNYISSPKKMGKKVDTLLPLDEPLDASTLNKLLDNVLGKGKQMNTMPSEGVDNTTGIIELLRFPKSHDRLSSMDHGLTEDIVKA</sequence>
<protein>
    <submittedName>
        <fullName evidence="1">Uncharacterized protein</fullName>
    </submittedName>
</protein>
<dbReference type="EMBL" id="MLFT02000008">
    <property type="protein sequence ID" value="PHT40701.1"/>
    <property type="molecule type" value="Genomic_DNA"/>
</dbReference>
<name>A0A2G2W643_CAPBA</name>
<evidence type="ECO:0000313" key="2">
    <source>
        <dbReference type="Proteomes" id="UP000224567"/>
    </source>
</evidence>
<dbReference type="AlphaFoldDB" id="A0A2G2W643"/>
<organism evidence="1 2">
    <name type="scientific">Capsicum baccatum</name>
    <name type="common">Peruvian pepper</name>
    <dbReference type="NCBI Taxonomy" id="33114"/>
    <lineage>
        <taxon>Eukaryota</taxon>
        <taxon>Viridiplantae</taxon>
        <taxon>Streptophyta</taxon>
        <taxon>Embryophyta</taxon>
        <taxon>Tracheophyta</taxon>
        <taxon>Spermatophyta</taxon>
        <taxon>Magnoliopsida</taxon>
        <taxon>eudicotyledons</taxon>
        <taxon>Gunneridae</taxon>
        <taxon>Pentapetalae</taxon>
        <taxon>asterids</taxon>
        <taxon>lamiids</taxon>
        <taxon>Solanales</taxon>
        <taxon>Solanaceae</taxon>
        <taxon>Solanoideae</taxon>
        <taxon>Capsiceae</taxon>
        <taxon>Capsicum</taxon>
    </lineage>
</organism>
<reference evidence="2" key="2">
    <citation type="journal article" date="2017" name="J. Anim. Genet.">
        <title>Multiple reference genome sequences of hot pepper reveal the massive evolution of plant disease resistance genes by retroduplication.</title>
        <authorList>
            <person name="Kim S."/>
            <person name="Park J."/>
            <person name="Yeom S.-I."/>
            <person name="Kim Y.-M."/>
            <person name="Seo E."/>
            <person name="Kim K.-T."/>
            <person name="Kim M.-S."/>
            <person name="Lee J.M."/>
            <person name="Cheong K."/>
            <person name="Shin H.-S."/>
            <person name="Kim S.-B."/>
            <person name="Han K."/>
            <person name="Lee J."/>
            <person name="Park M."/>
            <person name="Lee H.-A."/>
            <person name="Lee H.-Y."/>
            <person name="Lee Y."/>
            <person name="Oh S."/>
            <person name="Lee J.H."/>
            <person name="Choi E."/>
            <person name="Choi E."/>
            <person name="Lee S.E."/>
            <person name="Jeon J."/>
            <person name="Kim H."/>
            <person name="Choi G."/>
            <person name="Song H."/>
            <person name="Lee J."/>
            <person name="Lee S.-C."/>
            <person name="Kwon J.-K."/>
            <person name="Lee H.-Y."/>
            <person name="Koo N."/>
            <person name="Hong Y."/>
            <person name="Kim R.W."/>
            <person name="Kang W.-H."/>
            <person name="Huh J.H."/>
            <person name="Kang B.-C."/>
            <person name="Yang T.-J."/>
            <person name="Lee Y.-H."/>
            <person name="Bennetzen J.L."/>
            <person name="Choi D."/>
        </authorList>
    </citation>
    <scope>NUCLEOTIDE SEQUENCE [LARGE SCALE GENOMIC DNA]</scope>
    <source>
        <strain evidence="2">cv. PBC81</strain>
    </source>
</reference>
<dbReference type="Proteomes" id="UP000224567">
    <property type="component" value="Unassembled WGS sequence"/>
</dbReference>
<proteinExistence type="predicted"/>
<evidence type="ECO:0000313" key="1">
    <source>
        <dbReference type="EMBL" id="PHT40701.1"/>
    </source>
</evidence>